<evidence type="ECO:0000256" key="4">
    <source>
        <dbReference type="PIRSR" id="PIRSR633199-2"/>
    </source>
</evidence>
<dbReference type="SUPFAM" id="SSF55909">
    <property type="entry name" value="Pentein"/>
    <property type="match status" value="1"/>
</dbReference>
<proteinExistence type="inferred from homology"/>
<evidence type="ECO:0000256" key="3">
    <source>
        <dbReference type="PIRSR" id="PIRSR633199-1"/>
    </source>
</evidence>
<feature type="active site" description="Nucleophile" evidence="3">
    <location>
        <position position="252"/>
    </location>
</feature>
<feature type="binding site" evidence="4">
    <location>
        <position position="22"/>
    </location>
    <ligand>
        <name>substrate</name>
    </ligand>
</feature>
<comment type="similarity">
    <text evidence="1">Belongs to the DDAH family.</text>
</comment>
<feature type="active site" description="Proton donor" evidence="3">
    <location>
        <position position="165"/>
    </location>
</feature>
<feature type="binding site" evidence="4">
    <location>
        <position position="134"/>
    </location>
    <ligand>
        <name>substrate</name>
    </ligand>
</feature>
<comment type="caution">
    <text evidence="5">The sequence shown here is derived from an EMBL/GenBank/DDBJ whole genome shotgun (WGS) entry which is preliminary data.</text>
</comment>
<feature type="binding site" evidence="4">
    <location>
        <begin position="69"/>
        <end position="70"/>
    </location>
    <ligand>
        <name>substrate</name>
    </ligand>
</feature>
<sequence>MSAFDFTHALVREPATSVTDGLRDGDHAGPSYDAVKREYESYIATLRKLGLEVDELPALEDYPDSIFVEDPALVFSEGAILLRPGAPTRAGEVAEIAPELEARFERVLKLRNGYVDGGDVLTTPDEVLIGLSERTDAAGANALIAALAELGRKGRVVTTPPGVLHFKTGCGLIDEETVAISAALDDAEMFGALERMILPAGEEAAANILRIRDTVLIGEGFPKTREMIENRGVETLALPISEIAKIDAGLSCMSLRWLAVAS</sequence>
<dbReference type="Proteomes" id="UP000320547">
    <property type="component" value="Unassembled WGS sequence"/>
</dbReference>
<dbReference type="EMBL" id="VLLK01000001">
    <property type="protein sequence ID" value="TWJ10258.1"/>
    <property type="molecule type" value="Genomic_DNA"/>
</dbReference>
<protein>
    <submittedName>
        <fullName evidence="5">Dimethylargininase</fullName>
    </submittedName>
</protein>
<reference evidence="5 6" key="1">
    <citation type="submission" date="2019-07" db="EMBL/GenBank/DDBJ databases">
        <title>Genomic Encyclopedia of Archaeal and Bacterial Type Strains, Phase II (KMG-II): from individual species to whole genera.</title>
        <authorList>
            <person name="Goeker M."/>
        </authorList>
    </citation>
    <scope>NUCLEOTIDE SEQUENCE [LARGE SCALE GENOMIC DNA]</scope>
    <source>
        <strain evidence="5 6">ATCC BAA-2084</strain>
    </source>
</reference>
<feature type="binding site" evidence="4">
    <location>
        <position position="89"/>
    </location>
    <ligand>
        <name>substrate</name>
    </ligand>
</feature>
<dbReference type="GO" id="GO:0016403">
    <property type="term" value="F:dimethylargininase activity"/>
    <property type="evidence" value="ECO:0007669"/>
    <property type="project" value="TreeGrafter"/>
</dbReference>
<feature type="binding site" evidence="4">
    <location>
        <position position="64"/>
    </location>
    <ligand>
        <name>substrate</name>
    </ligand>
</feature>
<organism evidence="5 6">
    <name type="scientific">Altererythrobacter ishigakiensis</name>
    <dbReference type="NCBI Taxonomy" id="476157"/>
    <lineage>
        <taxon>Bacteria</taxon>
        <taxon>Pseudomonadati</taxon>
        <taxon>Pseudomonadota</taxon>
        <taxon>Alphaproteobacteria</taxon>
        <taxon>Sphingomonadales</taxon>
        <taxon>Erythrobacteraceae</taxon>
        <taxon>Altererythrobacter</taxon>
    </lineage>
</organism>
<dbReference type="GO" id="GO:0045429">
    <property type="term" value="P:positive regulation of nitric oxide biosynthetic process"/>
    <property type="evidence" value="ECO:0007669"/>
    <property type="project" value="TreeGrafter"/>
</dbReference>
<evidence type="ECO:0000256" key="1">
    <source>
        <dbReference type="ARBA" id="ARBA00008532"/>
    </source>
</evidence>
<accession>A0A562UXJ5</accession>
<feature type="binding site" evidence="4">
    <location>
        <position position="246"/>
    </location>
    <ligand>
        <name>substrate</name>
    </ligand>
</feature>
<evidence type="ECO:0000313" key="6">
    <source>
        <dbReference type="Proteomes" id="UP000320547"/>
    </source>
</evidence>
<dbReference type="RefSeq" id="WP_245638204.1">
    <property type="nucleotide sequence ID" value="NZ_CP015963.1"/>
</dbReference>
<evidence type="ECO:0000256" key="2">
    <source>
        <dbReference type="ARBA" id="ARBA00022801"/>
    </source>
</evidence>
<evidence type="ECO:0000313" key="5">
    <source>
        <dbReference type="EMBL" id="TWJ10258.1"/>
    </source>
</evidence>
<dbReference type="GO" id="GO:0006525">
    <property type="term" value="P:arginine metabolic process"/>
    <property type="evidence" value="ECO:0007669"/>
    <property type="project" value="TreeGrafter"/>
</dbReference>
<dbReference type="PANTHER" id="PTHR12737">
    <property type="entry name" value="DIMETHYLARGININE DIMETHYLAMINOHYDROLASE"/>
    <property type="match status" value="1"/>
</dbReference>
<dbReference type="InterPro" id="IPR033199">
    <property type="entry name" value="DDAH-like"/>
</dbReference>
<dbReference type="GO" id="GO:0016597">
    <property type="term" value="F:amino acid binding"/>
    <property type="evidence" value="ECO:0007669"/>
    <property type="project" value="TreeGrafter"/>
</dbReference>
<dbReference type="Pfam" id="PF02274">
    <property type="entry name" value="ADI"/>
    <property type="match status" value="1"/>
</dbReference>
<dbReference type="STRING" id="476157.GCA_001663155_01437"/>
<dbReference type="Gene3D" id="3.75.10.10">
    <property type="entry name" value="L-arginine/glycine Amidinotransferase, Chain A"/>
    <property type="match status" value="1"/>
</dbReference>
<dbReference type="GO" id="GO:0000052">
    <property type="term" value="P:citrulline metabolic process"/>
    <property type="evidence" value="ECO:0007669"/>
    <property type="project" value="TreeGrafter"/>
</dbReference>
<keyword evidence="6" id="KW-1185">Reference proteome</keyword>
<gene>
    <name evidence="5" type="ORF">JN10_1919</name>
</gene>
<dbReference type="AlphaFoldDB" id="A0A562UXJ5"/>
<dbReference type="PANTHER" id="PTHR12737:SF9">
    <property type="entry name" value="DIMETHYLARGININASE"/>
    <property type="match status" value="1"/>
</dbReference>
<name>A0A562UXJ5_9SPHN</name>
<keyword evidence="2" id="KW-0378">Hydrolase</keyword>